<evidence type="ECO:0000256" key="1">
    <source>
        <dbReference type="ARBA" id="ARBA00022490"/>
    </source>
</evidence>
<dbReference type="Gene3D" id="3.10.20.10">
    <property type="match status" value="1"/>
</dbReference>
<dbReference type="InterPro" id="IPR016193">
    <property type="entry name" value="Cytidine_deaminase-like"/>
</dbReference>
<feature type="active site" description="Cysteine persulfide intermediate" evidence="3">
    <location>
        <position position="120"/>
    </location>
</feature>
<dbReference type="EMBL" id="CP000449">
    <property type="protein sequence ID" value="ABI66971.1"/>
    <property type="molecule type" value="Genomic_DNA"/>
</dbReference>
<comment type="function">
    <text evidence="3">Required for formate dehydrogenase (FDH) activity. Acts as a sulfur carrier protein that transfers sulfur from IscS to the molybdenum cofactor prior to its insertion into FDH.</text>
</comment>
<dbReference type="eggNOG" id="COG1526">
    <property type="taxonomic scope" value="Bacteria"/>
</dbReference>
<dbReference type="GO" id="GO:0005737">
    <property type="term" value="C:cytoplasm"/>
    <property type="evidence" value="ECO:0007669"/>
    <property type="project" value="UniProtKB-SubCell"/>
</dbReference>
<dbReference type="PANTHER" id="PTHR30592:SF1">
    <property type="entry name" value="SULFUR CARRIER PROTEIN FDHD"/>
    <property type="match status" value="1"/>
</dbReference>
<comment type="caution">
    <text evidence="3">Lacks conserved residue(s) required for the propagation of feature annotation.</text>
</comment>
<proteinExistence type="inferred from homology"/>
<dbReference type="STRING" id="394221.Mmar10_2685"/>
<protein>
    <recommendedName>
        <fullName evidence="3">Sulfur carrier protein FdhD</fullName>
    </recommendedName>
</protein>
<dbReference type="GO" id="GO:0097163">
    <property type="term" value="F:sulfur carrier activity"/>
    <property type="evidence" value="ECO:0007669"/>
    <property type="project" value="UniProtKB-UniRule"/>
</dbReference>
<dbReference type="Gene3D" id="3.40.140.10">
    <property type="entry name" value="Cytidine Deaminase, domain 2"/>
    <property type="match status" value="1"/>
</dbReference>
<dbReference type="Proteomes" id="UP000001964">
    <property type="component" value="Chromosome"/>
</dbReference>
<dbReference type="KEGG" id="mmr:Mmar10_2685"/>
<evidence type="ECO:0000256" key="2">
    <source>
        <dbReference type="ARBA" id="ARBA00023150"/>
    </source>
</evidence>
<keyword evidence="2 3" id="KW-0501">Molybdenum cofactor biosynthesis</keyword>
<dbReference type="OrthoDB" id="3197277at2"/>
<gene>
    <name evidence="3" type="primary">fdhD</name>
    <name evidence="4" type="ordered locus">Mmar10_2685</name>
</gene>
<dbReference type="AlphaFoldDB" id="Q0AL72"/>
<sequence length="269" mass="28640">MSSRRSEMPLITERGAPDPSSVDISLADGKTWAVAEETPVALIYDRRNYAVMLATPSDIADFAIGFSLSEGIVTAPDQIESIEILHKDVGIDLHIGLATDRLERLEIIQRRRNLPGRAGCGLCGLENAETLTAPLPPVAPRPADLAEDALAKALATLTNWQPLNTETRSVHAAAWCNAKGDILAAREDVGRHNALDKLIGANARNGVDHTAGFLVMSSRCSYELIEKAARAGIPTLASLSAPTAFAIRKAAEANIRLYARSGPGFVALG</sequence>
<dbReference type="PANTHER" id="PTHR30592">
    <property type="entry name" value="FORMATE DEHYDROGENASE"/>
    <property type="match status" value="1"/>
</dbReference>
<dbReference type="PIRSF" id="PIRSF015626">
    <property type="entry name" value="FdhD"/>
    <property type="match status" value="1"/>
</dbReference>
<keyword evidence="5" id="KW-1185">Reference proteome</keyword>
<dbReference type="HOGENOM" id="CLU_056887_2_0_5"/>
<evidence type="ECO:0000313" key="5">
    <source>
        <dbReference type="Proteomes" id="UP000001964"/>
    </source>
</evidence>
<dbReference type="NCBIfam" id="TIGR00129">
    <property type="entry name" value="fdhD_narQ"/>
    <property type="match status" value="1"/>
</dbReference>
<dbReference type="GO" id="GO:0016783">
    <property type="term" value="F:sulfurtransferase activity"/>
    <property type="evidence" value="ECO:0007669"/>
    <property type="project" value="InterPro"/>
</dbReference>
<organism evidence="4 5">
    <name type="scientific">Maricaulis maris (strain MCS10)</name>
    <name type="common">Caulobacter maris</name>
    <dbReference type="NCBI Taxonomy" id="394221"/>
    <lineage>
        <taxon>Bacteria</taxon>
        <taxon>Pseudomonadati</taxon>
        <taxon>Pseudomonadota</taxon>
        <taxon>Alphaproteobacteria</taxon>
        <taxon>Maricaulales</taxon>
        <taxon>Maricaulaceae</taxon>
        <taxon>Maricaulis</taxon>
    </lineage>
</organism>
<dbReference type="HAMAP" id="MF_00187">
    <property type="entry name" value="FdhD"/>
    <property type="match status" value="1"/>
</dbReference>
<evidence type="ECO:0000313" key="4">
    <source>
        <dbReference type="EMBL" id="ABI66971.1"/>
    </source>
</evidence>
<dbReference type="InterPro" id="IPR003786">
    <property type="entry name" value="FdhD"/>
</dbReference>
<comment type="subcellular location">
    <subcellularLocation>
        <location evidence="3">Cytoplasm</location>
    </subcellularLocation>
</comment>
<dbReference type="Pfam" id="PF02634">
    <property type="entry name" value="FdhD-NarQ"/>
    <property type="match status" value="1"/>
</dbReference>
<accession>Q0AL72</accession>
<reference evidence="4 5" key="1">
    <citation type="submission" date="2006-08" db="EMBL/GenBank/DDBJ databases">
        <title>Complete sequence of Maricaulis maris MCS10.</title>
        <authorList>
            <consortium name="US DOE Joint Genome Institute"/>
            <person name="Copeland A."/>
            <person name="Lucas S."/>
            <person name="Lapidus A."/>
            <person name="Barry K."/>
            <person name="Detter J.C."/>
            <person name="Glavina del Rio T."/>
            <person name="Hammon N."/>
            <person name="Israni S."/>
            <person name="Dalin E."/>
            <person name="Tice H."/>
            <person name="Pitluck S."/>
            <person name="Saunders E."/>
            <person name="Brettin T."/>
            <person name="Bruce D."/>
            <person name="Han C."/>
            <person name="Tapia R."/>
            <person name="Gilna P."/>
            <person name="Schmutz J."/>
            <person name="Larimer F."/>
            <person name="Land M."/>
            <person name="Hauser L."/>
            <person name="Kyrpides N."/>
            <person name="Mikhailova N."/>
            <person name="Viollier P."/>
            <person name="Stephens C."/>
            <person name="Richardson P."/>
        </authorList>
    </citation>
    <scope>NUCLEOTIDE SEQUENCE [LARGE SCALE GENOMIC DNA]</scope>
    <source>
        <strain evidence="4 5">MCS10</strain>
    </source>
</reference>
<keyword evidence="1 3" id="KW-0963">Cytoplasm</keyword>
<dbReference type="GO" id="GO:0006777">
    <property type="term" value="P:Mo-molybdopterin cofactor biosynthetic process"/>
    <property type="evidence" value="ECO:0007669"/>
    <property type="project" value="UniProtKB-UniRule"/>
</dbReference>
<comment type="similarity">
    <text evidence="3">Belongs to the FdhD family.</text>
</comment>
<name>Q0AL72_MARMM</name>
<dbReference type="SUPFAM" id="SSF53927">
    <property type="entry name" value="Cytidine deaminase-like"/>
    <property type="match status" value="1"/>
</dbReference>
<evidence type="ECO:0000256" key="3">
    <source>
        <dbReference type="HAMAP-Rule" id="MF_00187"/>
    </source>
</evidence>